<keyword evidence="2" id="KW-1185">Reference proteome</keyword>
<proteinExistence type="predicted"/>
<evidence type="ECO:0000313" key="1">
    <source>
        <dbReference type="EMBL" id="RAH72650.1"/>
    </source>
</evidence>
<accession>A0ACD1HGM8</accession>
<name>A0ACD1HGM8_9EURO</name>
<gene>
    <name evidence="1" type="ORF">BO66DRAFT_436315</name>
</gene>
<organism evidence="1 2">
    <name type="scientific">Aspergillus aculeatinus CBS 121060</name>
    <dbReference type="NCBI Taxonomy" id="1448322"/>
    <lineage>
        <taxon>Eukaryota</taxon>
        <taxon>Fungi</taxon>
        <taxon>Dikarya</taxon>
        <taxon>Ascomycota</taxon>
        <taxon>Pezizomycotina</taxon>
        <taxon>Eurotiomycetes</taxon>
        <taxon>Eurotiomycetidae</taxon>
        <taxon>Eurotiales</taxon>
        <taxon>Aspergillaceae</taxon>
        <taxon>Aspergillus</taxon>
        <taxon>Aspergillus subgen. Circumdati</taxon>
    </lineage>
</organism>
<protein>
    <submittedName>
        <fullName evidence="1">Uncharacterized protein</fullName>
    </submittedName>
</protein>
<dbReference type="EMBL" id="KZ824943">
    <property type="protein sequence ID" value="RAH72650.1"/>
    <property type="molecule type" value="Genomic_DNA"/>
</dbReference>
<evidence type="ECO:0000313" key="2">
    <source>
        <dbReference type="Proteomes" id="UP000249661"/>
    </source>
</evidence>
<reference evidence="1" key="1">
    <citation type="submission" date="2018-02" db="EMBL/GenBank/DDBJ databases">
        <title>The genomes of Aspergillus section Nigri reveals drivers in fungal speciation.</title>
        <authorList>
            <consortium name="DOE Joint Genome Institute"/>
            <person name="Vesth T.C."/>
            <person name="Nybo J."/>
            <person name="Theobald S."/>
            <person name="Brandl J."/>
            <person name="Frisvad J.C."/>
            <person name="Nielsen K.F."/>
            <person name="Lyhne E.K."/>
            <person name="Kogle M.E."/>
            <person name="Kuo A."/>
            <person name="Riley R."/>
            <person name="Clum A."/>
            <person name="Nolan M."/>
            <person name="Lipzen A."/>
            <person name="Salamov A."/>
            <person name="Henrissat B."/>
            <person name="Wiebenga A."/>
            <person name="De vries R.P."/>
            <person name="Grigoriev I.V."/>
            <person name="Mortensen U.H."/>
            <person name="Andersen M.R."/>
            <person name="Baker S.E."/>
        </authorList>
    </citation>
    <scope>NUCLEOTIDE SEQUENCE</scope>
    <source>
        <strain evidence="1">CBS 121060</strain>
    </source>
</reference>
<sequence>MTTKGSCFCTAIRIECTSPPLTTASFTCPGLCHCHDCRKLTGSAYSHSVLVPTGAFRVVAGTPKAVAKTADSGNAVRNYFCGDCGSPLYGHRIHADGRPAEVTVVRAGVLDDAGVLERRPEAELFTGRRLGWVGAVEGAGQDYCSSKSTL</sequence>
<dbReference type="Proteomes" id="UP000249661">
    <property type="component" value="Unassembled WGS sequence"/>
</dbReference>